<proteinExistence type="predicted"/>
<dbReference type="AlphaFoldDB" id="A0A941EN33"/>
<evidence type="ECO:0000256" key="2">
    <source>
        <dbReference type="ARBA" id="ARBA00022475"/>
    </source>
</evidence>
<keyword evidence="2" id="KW-1003">Cell membrane</keyword>
<evidence type="ECO:0000256" key="1">
    <source>
        <dbReference type="ARBA" id="ARBA00004651"/>
    </source>
</evidence>
<comment type="caution">
    <text evidence="8">The sequence shown here is derived from an EMBL/GenBank/DDBJ whole genome shotgun (WGS) entry which is preliminary data.</text>
</comment>
<comment type="subcellular location">
    <subcellularLocation>
        <location evidence="1">Cell membrane</location>
        <topology evidence="1">Multi-pass membrane protein</topology>
    </subcellularLocation>
</comment>
<feature type="transmembrane region" description="Helical" evidence="7">
    <location>
        <begin position="28"/>
        <end position="48"/>
    </location>
</feature>
<evidence type="ECO:0000313" key="8">
    <source>
        <dbReference type="EMBL" id="MBR7832059.1"/>
    </source>
</evidence>
<feature type="transmembrane region" description="Helical" evidence="7">
    <location>
        <begin position="178"/>
        <end position="198"/>
    </location>
</feature>
<keyword evidence="3 7" id="KW-0812">Transmembrane</keyword>
<feature type="transmembrane region" description="Helical" evidence="7">
    <location>
        <begin position="91"/>
        <end position="114"/>
    </location>
</feature>
<evidence type="ECO:0000256" key="4">
    <source>
        <dbReference type="ARBA" id="ARBA00022989"/>
    </source>
</evidence>
<feature type="transmembrane region" description="Helical" evidence="7">
    <location>
        <begin position="147"/>
        <end position="166"/>
    </location>
</feature>
<accession>A0A941EN33</accession>
<dbReference type="Pfam" id="PF09678">
    <property type="entry name" value="Caa3_CtaG"/>
    <property type="match status" value="1"/>
</dbReference>
<dbReference type="Proteomes" id="UP000675781">
    <property type="component" value="Unassembled WGS sequence"/>
</dbReference>
<feature type="transmembrane region" description="Helical" evidence="7">
    <location>
        <begin position="259"/>
        <end position="280"/>
    </location>
</feature>
<feature type="transmembrane region" description="Helical" evidence="7">
    <location>
        <begin position="60"/>
        <end position="79"/>
    </location>
</feature>
<evidence type="ECO:0000256" key="7">
    <source>
        <dbReference type="SAM" id="Phobius"/>
    </source>
</evidence>
<sequence>MSGMPGMPAAGTLPPPGISAYLTWHPDAFFLAASILAAALYLFGVVRLHRRGDRWPIGRTLSFLAGLLVFVGITCTGLNEYGMYLFSVHMIQHMMLSMVDPLFLLLGAPITLALRAARPAGRGHTGPREVLLALLHSRFAKVVSSPLFTLPLFVVSLYGLYFTSLFDALMRSRVGHDFMLVHFLMVGLLFFWPVMGVDPAPHRSPYVIRILELFAVMPFHAFFGIAIMMSTSVFETAFANPPANWGLTALSDQNTAGSIAWGFGEAPTIVVLLVLFVQWAKSDRREAKRKDRKADRDGDQELVDYNAYLAGLAQRSGHTDGVAAGTQPRVPAQEPVAEA</sequence>
<evidence type="ECO:0000256" key="3">
    <source>
        <dbReference type="ARBA" id="ARBA00022692"/>
    </source>
</evidence>
<organism evidence="8 9">
    <name type="scientific">Actinospica durhamensis</name>
    <dbReference type="NCBI Taxonomy" id="1508375"/>
    <lineage>
        <taxon>Bacteria</taxon>
        <taxon>Bacillati</taxon>
        <taxon>Actinomycetota</taxon>
        <taxon>Actinomycetes</taxon>
        <taxon>Catenulisporales</taxon>
        <taxon>Actinospicaceae</taxon>
        <taxon>Actinospica</taxon>
    </lineage>
</organism>
<name>A0A941EN33_9ACTN</name>
<keyword evidence="4 7" id="KW-1133">Transmembrane helix</keyword>
<evidence type="ECO:0000256" key="6">
    <source>
        <dbReference type="SAM" id="MobiDB-lite"/>
    </source>
</evidence>
<evidence type="ECO:0000313" key="9">
    <source>
        <dbReference type="Proteomes" id="UP000675781"/>
    </source>
</evidence>
<reference evidence="8" key="1">
    <citation type="submission" date="2021-04" db="EMBL/GenBank/DDBJ databases">
        <title>Genome based classification of Actinospica acidithermotolerans sp. nov., an actinobacterium isolated from an Indonesian hot spring.</title>
        <authorList>
            <person name="Kusuma A.B."/>
            <person name="Putra K.E."/>
            <person name="Nafisah S."/>
            <person name="Loh J."/>
            <person name="Nouioui I."/>
            <person name="Goodfellow M."/>
        </authorList>
    </citation>
    <scope>NUCLEOTIDE SEQUENCE</scope>
    <source>
        <strain evidence="8">CSCA 57</strain>
    </source>
</reference>
<dbReference type="InterPro" id="IPR019108">
    <property type="entry name" value="Caa3_assmbl_CtaG-rel"/>
</dbReference>
<protein>
    <submittedName>
        <fullName evidence="8">Cytochrome c oxidase assembly protein</fullName>
    </submittedName>
</protein>
<dbReference type="GO" id="GO:0005886">
    <property type="term" value="C:plasma membrane"/>
    <property type="evidence" value="ECO:0007669"/>
    <property type="project" value="UniProtKB-SubCell"/>
</dbReference>
<gene>
    <name evidence="8" type="ORF">KDL01_02245</name>
</gene>
<dbReference type="EMBL" id="JAGSOG010000005">
    <property type="protein sequence ID" value="MBR7832059.1"/>
    <property type="molecule type" value="Genomic_DNA"/>
</dbReference>
<feature type="region of interest" description="Disordered" evidence="6">
    <location>
        <begin position="319"/>
        <end position="339"/>
    </location>
</feature>
<keyword evidence="9" id="KW-1185">Reference proteome</keyword>
<evidence type="ECO:0000256" key="5">
    <source>
        <dbReference type="ARBA" id="ARBA00023136"/>
    </source>
</evidence>
<keyword evidence="5 7" id="KW-0472">Membrane</keyword>
<feature type="transmembrane region" description="Helical" evidence="7">
    <location>
        <begin position="210"/>
        <end position="239"/>
    </location>
</feature>